<dbReference type="InterPro" id="IPR016130">
    <property type="entry name" value="Tyr_Pase_AS"/>
</dbReference>
<dbReference type="KEGG" id="epa:110238003"/>
<dbReference type="GO" id="GO:0043409">
    <property type="term" value="P:negative regulation of MAPK cascade"/>
    <property type="evidence" value="ECO:0007669"/>
    <property type="project" value="TreeGrafter"/>
</dbReference>
<keyword evidence="10" id="KW-1185">Reference proteome</keyword>
<dbReference type="OMA" id="TNVHCPP"/>
<dbReference type="SUPFAM" id="SSF52821">
    <property type="entry name" value="Rhodanese/Cell cycle control phosphatase"/>
    <property type="match status" value="1"/>
</dbReference>
<dbReference type="GeneID" id="110238003"/>
<evidence type="ECO:0000256" key="4">
    <source>
        <dbReference type="ARBA" id="ARBA00048336"/>
    </source>
</evidence>
<evidence type="ECO:0000313" key="9">
    <source>
        <dbReference type="EnsemblMetazoa" id="XP_020899291.1"/>
    </source>
</evidence>
<dbReference type="GO" id="GO:0004722">
    <property type="term" value="F:protein serine/threonine phosphatase activity"/>
    <property type="evidence" value="ECO:0007669"/>
    <property type="project" value="UniProtKB-EC"/>
</dbReference>
<feature type="region of interest" description="Disordered" evidence="5">
    <location>
        <begin position="158"/>
        <end position="178"/>
    </location>
</feature>
<feature type="compositionally biased region" description="Basic and acidic residues" evidence="5">
    <location>
        <begin position="158"/>
        <end position="177"/>
    </location>
</feature>
<dbReference type="Gene3D" id="3.90.190.10">
    <property type="entry name" value="Protein tyrosine phosphatase superfamily"/>
    <property type="match status" value="1"/>
</dbReference>
<dbReference type="InterPro" id="IPR008343">
    <property type="entry name" value="MKP"/>
</dbReference>
<dbReference type="SMART" id="SM00450">
    <property type="entry name" value="RHOD"/>
    <property type="match status" value="1"/>
</dbReference>
<dbReference type="CDD" id="cd01446">
    <property type="entry name" value="DSP_MapKP"/>
    <property type="match status" value="1"/>
</dbReference>
<accession>A0A913X5N0</accession>
<dbReference type="AlphaFoldDB" id="A0A913X5N0"/>
<dbReference type="Proteomes" id="UP000887567">
    <property type="component" value="Unplaced"/>
</dbReference>
<dbReference type="SUPFAM" id="SSF52799">
    <property type="entry name" value="(Phosphotyrosine protein) phosphatases II"/>
    <property type="match status" value="1"/>
</dbReference>
<dbReference type="PROSITE" id="PS50206">
    <property type="entry name" value="RHODANESE_3"/>
    <property type="match status" value="1"/>
</dbReference>
<dbReference type="InterPro" id="IPR000387">
    <property type="entry name" value="Tyr_Pase_dom"/>
</dbReference>
<dbReference type="InterPro" id="IPR020422">
    <property type="entry name" value="TYR_PHOSPHATASE_DUAL_dom"/>
</dbReference>
<evidence type="ECO:0000256" key="1">
    <source>
        <dbReference type="ARBA" id="ARBA00008601"/>
    </source>
</evidence>
<comment type="catalytic activity">
    <reaction evidence="4">
        <text>O-phospho-L-threonyl-[protein] + H2O = L-threonyl-[protein] + phosphate</text>
        <dbReference type="Rhea" id="RHEA:47004"/>
        <dbReference type="Rhea" id="RHEA-COMP:11060"/>
        <dbReference type="Rhea" id="RHEA-COMP:11605"/>
        <dbReference type="ChEBI" id="CHEBI:15377"/>
        <dbReference type="ChEBI" id="CHEBI:30013"/>
        <dbReference type="ChEBI" id="CHEBI:43474"/>
        <dbReference type="ChEBI" id="CHEBI:61977"/>
        <dbReference type="EC" id="3.1.3.16"/>
    </reaction>
</comment>
<evidence type="ECO:0000313" key="10">
    <source>
        <dbReference type="Proteomes" id="UP000887567"/>
    </source>
</evidence>
<feature type="domain" description="Tyrosine specific protein phosphatases" evidence="7">
    <location>
        <begin position="243"/>
        <end position="297"/>
    </location>
</feature>
<dbReference type="GO" id="GO:0005634">
    <property type="term" value="C:nucleus"/>
    <property type="evidence" value="ECO:0007669"/>
    <property type="project" value="TreeGrafter"/>
</dbReference>
<evidence type="ECO:0000259" key="7">
    <source>
        <dbReference type="PROSITE" id="PS50056"/>
    </source>
</evidence>
<dbReference type="InterPro" id="IPR029021">
    <property type="entry name" value="Prot-tyrosine_phosphatase-like"/>
</dbReference>
<dbReference type="InterPro" id="IPR001763">
    <property type="entry name" value="Rhodanese-like_dom"/>
</dbReference>
<keyword evidence="3" id="KW-0904">Protein phosphatase</keyword>
<protein>
    <recommendedName>
        <fullName evidence="11">Protein-serine/threonine phosphatase</fullName>
    </recommendedName>
</protein>
<dbReference type="RefSeq" id="XP_020899291.1">
    <property type="nucleotide sequence ID" value="XM_021043632.2"/>
</dbReference>
<dbReference type="PRINTS" id="PR01908">
    <property type="entry name" value="ADSPHPHTASE"/>
</dbReference>
<dbReference type="InterPro" id="IPR036873">
    <property type="entry name" value="Rhodanese-like_dom_sf"/>
</dbReference>
<dbReference type="PROSITE" id="PS50056">
    <property type="entry name" value="TYR_PHOSPHATASE_2"/>
    <property type="match status" value="1"/>
</dbReference>
<dbReference type="PANTHER" id="PTHR10159">
    <property type="entry name" value="DUAL SPECIFICITY PROTEIN PHOSPHATASE"/>
    <property type="match status" value="1"/>
</dbReference>
<feature type="domain" description="Tyrosine-protein phosphatase" evidence="6">
    <location>
        <begin position="178"/>
        <end position="319"/>
    </location>
</feature>
<comment type="similarity">
    <text evidence="1">Belongs to the protein-tyrosine phosphatase family. Non-receptor class dual specificity subfamily.</text>
</comment>
<evidence type="ECO:0000256" key="5">
    <source>
        <dbReference type="SAM" id="MobiDB-lite"/>
    </source>
</evidence>
<evidence type="ECO:0000256" key="2">
    <source>
        <dbReference type="ARBA" id="ARBA00022801"/>
    </source>
</evidence>
<dbReference type="PANTHER" id="PTHR10159:SF530">
    <property type="entry name" value="DUAL SPECIFICITY PROTEIN PHOSPHATASE DDB_G0271350-RELATED"/>
    <property type="match status" value="1"/>
</dbReference>
<feature type="domain" description="Rhodanese" evidence="8">
    <location>
        <begin position="23"/>
        <end position="135"/>
    </location>
</feature>
<dbReference type="PROSITE" id="PS50054">
    <property type="entry name" value="TYR_PHOSPHATASE_DUAL"/>
    <property type="match status" value="1"/>
</dbReference>
<dbReference type="SMART" id="SM00195">
    <property type="entry name" value="DSPc"/>
    <property type="match status" value="1"/>
</dbReference>
<dbReference type="PRINTS" id="PR01764">
    <property type="entry name" value="MAPKPHPHTASE"/>
</dbReference>
<evidence type="ECO:0000259" key="8">
    <source>
        <dbReference type="PROSITE" id="PS50206"/>
    </source>
</evidence>
<name>A0A913X5N0_EXADI</name>
<dbReference type="Pfam" id="PF00782">
    <property type="entry name" value="DSPc"/>
    <property type="match status" value="1"/>
</dbReference>
<evidence type="ECO:0000259" key="6">
    <source>
        <dbReference type="PROSITE" id="PS50054"/>
    </source>
</evidence>
<dbReference type="GO" id="GO:0005737">
    <property type="term" value="C:cytoplasm"/>
    <property type="evidence" value="ECO:0007669"/>
    <property type="project" value="TreeGrafter"/>
</dbReference>
<dbReference type="PROSITE" id="PS00383">
    <property type="entry name" value="TYR_PHOSPHATASE_1"/>
    <property type="match status" value="1"/>
</dbReference>
<dbReference type="Pfam" id="PF00581">
    <property type="entry name" value="Rhodanese"/>
    <property type="match status" value="1"/>
</dbReference>
<sequence length="363" mass="40875">MVAMDSYMIPILPITAMNMALIHPTTCIFVDCRSFLAYNVAHIRDSVNVHCPPILRRRFQRGSATLSTLLTCPQSRITLERAETLIYYDDGTYDDQDMTVQIVASLLQRENKTCKHFLLKGGFTRFSSLHPSMCEFMKTSPTSPLALKLRSADGKKICSPRFDKDSKTEKQPPKDDGNPVDILPYLYLGNEVHASRKDILQRLGITAIINVSSNIPNLFEDDFIYKNIPVEDTYNADIECWFEDAVQFIDNVQNSGGHVLVHCQAGISRSATICLAYLICRLRFRLDEAYEFVKKRRSIISPNFNFMGQLLNWEALSQSTRRTDEPKSSSCSSYGFFNFSSLPCGTELVPSSCGSPGLVTTPI</sequence>
<dbReference type="FunFam" id="3.90.190.10:FF:000004">
    <property type="entry name" value="Protein phosphatase Slingshot homolog 2"/>
    <property type="match status" value="1"/>
</dbReference>
<reference evidence="9" key="1">
    <citation type="submission" date="2022-11" db="UniProtKB">
        <authorList>
            <consortium name="EnsemblMetazoa"/>
        </authorList>
    </citation>
    <scope>IDENTIFICATION</scope>
</reference>
<dbReference type="OrthoDB" id="165342at2759"/>
<dbReference type="InterPro" id="IPR000340">
    <property type="entry name" value="Dual-sp_phosphatase_cat-dom"/>
</dbReference>
<proteinExistence type="inferred from homology"/>
<dbReference type="EnsemblMetazoa" id="XM_021043632.2">
    <property type="protein sequence ID" value="XP_020899291.1"/>
    <property type="gene ID" value="LOC110238003"/>
</dbReference>
<keyword evidence="2" id="KW-0378">Hydrolase</keyword>
<evidence type="ECO:0000256" key="3">
    <source>
        <dbReference type="ARBA" id="ARBA00022912"/>
    </source>
</evidence>
<dbReference type="Gene3D" id="3.40.250.10">
    <property type="entry name" value="Rhodanese-like domain"/>
    <property type="match status" value="1"/>
</dbReference>
<dbReference type="GO" id="GO:0017017">
    <property type="term" value="F:MAP kinase tyrosine/serine/threonine phosphatase activity"/>
    <property type="evidence" value="ECO:0007669"/>
    <property type="project" value="InterPro"/>
</dbReference>
<evidence type="ECO:0008006" key="11">
    <source>
        <dbReference type="Google" id="ProtNLM"/>
    </source>
</evidence>
<organism evidence="9 10">
    <name type="scientific">Exaiptasia diaphana</name>
    <name type="common">Tropical sea anemone</name>
    <name type="synonym">Aiptasia pulchella</name>
    <dbReference type="NCBI Taxonomy" id="2652724"/>
    <lineage>
        <taxon>Eukaryota</taxon>
        <taxon>Metazoa</taxon>
        <taxon>Cnidaria</taxon>
        <taxon>Anthozoa</taxon>
        <taxon>Hexacorallia</taxon>
        <taxon>Actiniaria</taxon>
        <taxon>Aiptasiidae</taxon>
        <taxon>Exaiptasia</taxon>
    </lineage>
</organism>
<dbReference type="CDD" id="cd14565">
    <property type="entry name" value="DSP_MKP_classI"/>
    <property type="match status" value="1"/>
</dbReference>